<name>A0A9D4W6I2_PEA</name>
<accession>A0A9D4W6I2</accession>
<dbReference type="InterPro" id="IPR032739">
    <property type="entry name" value="MRNIP"/>
</dbReference>
<reference evidence="2 3" key="1">
    <citation type="journal article" date="2022" name="Nat. Genet.">
        <title>Improved pea reference genome and pan-genome highlight genomic features and evolutionary characteristics.</title>
        <authorList>
            <person name="Yang T."/>
            <person name="Liu R."/>
            <person name="Luo Y."/>
            <person name="Hu S."/>
            <person name="Wang D."/>
            <person name="Wang C."/>
            <person name="Pandey M.K."/>
            <person name="Ge S."/>
            <person name="Xu Q."/>
            <person name="Li N."/>
            <person name="Li G."/>
            <person name="Huang Y."/>
            <person name="Saxena R.K."/>
            <person name="Ji Y."/>
            <person name="Li M."/>
            <person name="Yan X."/>
            <person name="He Y."/>
            <person name="Liu Y."/>
            <person name="Wang X."/>
            <person name="Xiang C."/>
            <person name="Varshney R.K."/>
            <person name="Ding H."/>
            <person name="Gao S."/>
            <person name="Zong X."/>
        </authorList>
    </citation>
    <scope>NUCLEOTIDE SEQUENCE [LARGE SCALE GENOMIC DNA]</scope>
    <source>
        <strain evidence="2 3">cv. Zhongwan 6</strain>
    </source>
</reference>
<evidence type="ECO:0000313" key="3">
    <source>
        <dbReference type="Proteomes" id="UP001058974"/>
    </source>
</evidence>
<evidence type="ECO:0000259" key="1">
    <source>
        <dbReference type="Pfam" id="PF15749"/>
    </source>
</evidence>
<dbReference type="Proteomes" id="UP001058974">
    <property type="component" value="Chromosome 6"/>
</dbReference>
<comment type="caution">
    <text evidence="2">The sequence shown here is derived from an EMBL/GenBank/DDBJ whole genome shotgun (WGS) entry which is preliminary data.</text>
</comment>
<proteinExistence type="predicted"/>
<organism evidence="2 3">
    <name type="scientific">Pisum sativum</name>
    <name type="common">Garden pea</name>
    <name type="synonym">Lathyrus oleraceus</name>
    <dbReference type="NCBI Taxonomy" id="3888"/>
    <lineage>
        <taxon>Eukaryota</taxon>
        <taxon>Viridiplantae</taxon>
        <taxon>Streptophyta</taxon>
        <taxon>Embryophyta</taxon>
        <taxon>Tracheophyta</taxon>
        <taxon>Spermatophyta</taxon>
        <taxon>Magnoliopsida</taxon>
        <taxon>eudicotyledons</taxon>
        <taxon>Gunneridae</taxon>
        <taxon>Pentapetalae</taxon>
        <taxon>rosids</taxon>
        <taxon>fabids</taxon>
        <taxon>Fabales</taxon>
        <taxon>Fabaceae</taxon>
        <taxon>Papilionoideae</taxon>
        <taxon>50 kb inversion clade</taxon>
        <taxon>NPAAA clade</taxon>
        <taxon>Hologalegina</taxon>
        <taxon>IRL clade</taxon>
        <taxon>Fabeae</taxon>
        <taxon>Lathyrus</taxon>
    </lineage>
</organism>
<feature type="domain" description="MRN complex-interacting protein N-terminal" evidence="1">
    <location>
        <begin position="63"/>
        <end position="125"/>
    </location>
</feature>
<dbReference type="GO" id="GO:0007095">
    <property type="term" value="P:mitotic G2 DNA damage checkpoint signaling"/>
    <property type="evidence" value="ECO:0007669"/>
    <property type="project" value="TreeGrafter"/>
</dbReference>
<gene>
    <name evidence="2" type="ORF">KIW84_061685</name>
</gene>
<dbReference type="Pfam" id="PF15749">
    <property type="entry name" value="MRNIP"/>
    <property type="match status" value="1"/>
</dbReference>
<protein>
    <recommendedName>
        <fullName evidence="1">MRN complex-interacting protein N-terminal domain-containing protein</fullName>
    </recommendedName>
</protein>
<feature type="non-terminal residue" evidence="2">
    <location>
        <position position="135"/>
    </location>
</feature>
<dbReference type="PANTHER" id="PTHR15863:SF2">
    <property type="entry name" value="MRN COMPLEX-INTERACTING PROTEIN"/>
    <property type="match status" value="1"/>
</dbReference>
<dbReference type="AlphaFoldDB" id="A0A9D4W6I2"/>
<dbReference type="GO" id="GO:0005634">
    <property type="term" value="C:nucleus"/>
    <property type="evidence" value="ECO:0007669"/>
    <property type="project" value="TreeGrafter"/>
</dbReference>
<dbReference type="InterPro" id="IPR049472">
    <property type="entry name" value="MRNIP_N"/>
</dbReference>
<dbReference type="EMBL" id="JAMSHJ010000006">
    <property type="protein sequence ID" value="KAI5395176.1"/>
    <property type="molecule type" value="Genomic_DNA"/>
</dbReference>
<dbReference type="GO" id="GO:0003682">
    <property type="term" value="F:chromatin binding"/>
    <property type="evidence" value="ECO:0007669"/>
    <property type="project" value="TreeGrafter"/>
</dbReference>
<dbReference type="PANTHER" id="PTHR15863">
    <property type="entry name" value="MRN COMPLEX-INTERACTING PROTEIN"/>
    <property type="match status" value="1"/>
</dbReference>
<sequence length="135" mass="15755">MHRKKHKLKTYNKLLQPSIILLQLLQRTYKKPSSQHVTKKTFLKLSIFTATMSSSSSTLFIALQCFQCSTMQVKQKKKSSHKWNCTVCNEKQLVRKVFAHGYKVKDVRTFVQTFNMSRKSLEDDQQWLLAGTLTP</sequence>
<dbReference type="Gramene" id="Psat06G0168500-T1">
    <property type="protein sequence ID" value="KAI5395176.1"/>
    <property type="gene ID" value="KIW84_061685"/>
</dbReference>
<evidence type="ECO:0000313" key="2">
    <source>
        <dbReference type="EMBL" id="KAI5395176.1"/>
    </source>
</evidence>
<keyword evidence="3" id="KW-1185">Reference proteome</keyword>